<proteinExistence type="predicted"/>
<accession>A0ABX8ZE58</accession>
<dbReference type="EMBL" id="CP081297">
    <property type="protein sequence ID" value="QZD87016.1"/>
    <property type="molecule type" value="Genomic_DNA"/>
</dbReference>
<keyword evidence="2" id="KW-1185">Reference proteome</keyword>
<dbReference type="Proteomes" id="UP000824280">
    <property type="component" value="Chromosome"/>
</dbReference>
<evidence type="ECO:0000313" key="1">
    <source>
        <dbReference type="EMBL" id="QZD87016.1"/>
    </source>
</evidence>
<reference evidence="1 2" key="1">
    <citation type="submission" date="2021-08" db="EMBL/GenBank/DDBJ databases">
        <title>Comparative Genomics Analysis of the Genus Qipengyuania Reveals Extensive Genetic Diversity and Metabolic Versatility, Including the Description of Fifteen Novel Species.</title>
        <authorList>
            <person name="Liu Y."/>
        </authorList>
    </citation>
    <scope>NUCLEOTIDE SEQUENCE [LARGE SCALE GENOMIC DNA]</scope>
    <source>
        <strain evidence="1 2">1XM2-8</strain>
    </source>
</reference>
<dbReference type="RefSeq" id="WP_221422557.1">
    <property type="nucleotide sequence ID" value="NZ_CP081297.1"/>
</dbReference>
<evidence type="ECO:0008006" key="3">
    <source>
        <dbReference type="Google" id="ProtNLM"/>
    </source>
</evidence>
<sequence>MVGWTDGQPDSIKGAIDRAIGAIEAAVPPAEELSSAREFLSSLGAAAASVVSQVPRDLFFPEPGERAETRPMTLPGGVPASYEVAIESAASPVSGLLEHTERRVVTHIGESRRTTLERWEIGARGS</sequence>
<protein>
    <recommendedName>
        <fullName evidence="3">HK97 gp10 family phage protein</fullName>
    </recommendedName>
</protein>
<organism evidence="1 2">
    <name type="scientific">Qipengyuania psychrotolerans</name>
    <dbReference type="NCBI Taxonomy" id="2867238"/>
    <lineage>
        <taxon>Bacteria</taxon>
        <taxon>Pseudomonadati</taxon>
        <taxon>Pseudomonadota</taxon>
        <taxon>Alphaproteobacteria</taxon>
        <taxon>Sphingomonadales</taxon>
        <taxon>Erythrobacteraceae</taxon>
        <taxon>Qipengyuania</taxon>
    </lineage>
</organism>
<name>A0ABX8ZE58_9SPHN</name>
<gene>
    <name evidence="1" type="ORF">K3166_12675</name>
</gene>
<evidence type="ECO:0000313" key="2">
    <source>
        <dbReference type="Proteomes" id="UP000824280"/>
    </source>
</evidence>